<reference evidence="13 14" key="1">
    <citation type="submission" date="2019-01" db="EMBL/GenBank/DDBJ databases">
        <title>Sequencing of cultivated peanut Arachis hypogaea provides insights into genome evolution and oil improvement.</title>
        <authorList>
            <person name="Chen X."/>
        </authorList>
    </citation>
    <scope>NUCLEOTIDE SEQUENCE [LARGE SCALE GENOMIC DNA]</scope>
    <source>
        <strain evidence="14">cv. Fuhuasheng</strain>
        <tissue evidence="13">Leaves</tissue>
    </source>
</reference>
<dbReference type="SMART" id="SM01019">
    <property type="entry name" value="B3"/>
    <property type="match status" value="1"/>
</dbReference>
<keyword evidence="14" id="KW-1185">Reference proteome</keyword>
<dbReference type="Pfam" id="PF02362">
    <property type="entry name" value="B3"/>
    <property type="match status" value="1"/>
</dbReference>
<dbReference type="PANTHER" id="PTHR31384">
    <property type="entry name" value="AUXIN RESPONSE FACTOR 4-RELATED"/>
    <property type="match status" value="1"/>
</dbReference>
<evidence type="ECO:0000256" key="6">
    <source>
        <dbReference type="ARBA" id="ARBA00023163"/>
    </source>
</evidence>
<evidence type="ECO:0000256" key="1">
    <source>
        <dbReference type="ARBA" id="ARBA00004123"/>
    </source>
</evidence>
<evidence type="ECO:0000256" key="9">
    <source>
        <dbReference type="RuleBase" id="RU004561"/>
    </source>
</evidence>
<dbReference type="SUPFAM" id="SSF54277">
    <property type="entry name" value="CAD &amp; PB1 domains"/>
    <property type="match status" value="1"/>
</dbReference>
<keyword evidence="6 9" id="KW-0804">Transcription</keyword>
<dbReference type="AlphaFoldDB" id="A0A445C1Q0"/>
<evidence type="ECO:0000256" key="3">
    <source>
        <dbReference type="ARBA" id="ARBA00011726"/>
    </source>
</evidence>
<dbReference type="GO" id="GO:0003677">
    <property type="term" value="F:DNA binding"/>
    <property type="evidence" value="ECO:0007669"/>
    <property type="project" value="UniProtKB-KW"/>
</dbReference>
<evidence type="ECO:0000256" key="10">
    <source>
        <dbReference type="SAM" id="MobiDB-lite"/>
    </source>
</evidence>
<evidence type="ECO:0000259" key="11">
    <source>
        <dbReference type="PROSITE" id="PS50863"/>
    </source>
</evidence>
<dbReference type="Pfam" id="PF06507">
    <property type="entry name" value="ARF_AD"/>
    <property type="match status" value="1"/>
</dbReference>
<dbReference type="InterPro" id="IPR015300">
    <property type="entry name" value="DNA-bd_pseudobarrel_sf"/>
</dbReference>
<comment type="similarity">
    <text evidence="2 9">Belongs to the ARF family.</text>
</comment>
<gene>
    <name evidence="13" type="ORF">Ahy_A08g041121</name>
</gene>
<dbReference type="PROSITE" id="PS50863">
    <property type="entry name" value="B3"/>
    <property type="match status" value="1"/>
</dbReference>
<keyword evidence="8 9" id="KW-0927">Auxin signaling pathway</keyword>
<evidence type="ECO:0000259" key="12">
    <source>
        <dbReference type="PROSITE" id="PS51745"/>
    </source>
</evidence>
<feature type="domain" description="PB1" evidence="12">
    <location>
        <begin position="501"/>
        <end position="582"/>
    </location>
</feature>
<dbReference type="STRING" id="3818.A0A445C1Q0"/>
<dbReference type="Gene3D" id="2.30.30.1040">
    <property type="match status" value="1"/>
</dbReference>
<accession>A0A445C1Q0</accession>
<dbReference type="InterPro" id="IPR010525">
    <property type="entry name" value="ARF_dom"/>
</dbReference>
<organism evidence="13 14">
    <name type="scientific">Arachis hypogaea</name>
    <name type="common">Peanut</name>
    <dbReference type="NCBI Taxonomy" id="3818"/>
    <lineage>
        <taxon>Eukaryota</taxon>
        <taxon>Viridiplantae</taxon>
        <taxon>Streptophyta</taxon>
        <taxon>Embryophyta</taxon>
        <taxon>Tracheophyta</taxon>
        <taxon>Spermatophyta</taxon>
        <taxon>Magnoliopsida</taxon>
        <taxon>eudicotyledons</taxon>
        <taxon>Gunneridae</taxon>
        <taxon>Pentapetalae</taxon>
        <taxon>rosids</taxon>
        <taxon>fabids</taxon>
        <taxon>Fabales</taxon>
        <taxon>Fabaceae</taxon>
        <taxon>Papilionoideae</taxon>
        <taxon>50 kb inversion clade</taxon>
        <taxon>dalbergioids sensu lato</taxon>
        <taxon>Dalbergieae</taxon>
        <taxon>Pterocarpus clade</taxon>
        <taxon>Arachis</taxon>
    </lineage>
</organism>
<dbReference type="EMBL" id="SDMP01000008">
    <property type="protein sequence ID" value="RYR44844.1"/>
    <property type="molecule type" value="Genomic_DNA"/>
</dbReference>
<dbReference type="PROSITE" id="PS51745">
    <property type="entry name" value="PB1"/>
    <property type="match status" value="1"/>
</dbReference>
<dbReference type="FunFam" id="2.30.30.1040:FF:000001">
    <property type="entry name" value="Auxin response factor"/>
    <property type="match status" value="1"/>
</dbReference>
<comment type="function">
    <text evidence="9">Auxin response factors (ARFs) are transcriptional factors that bind specifically to the DNA sequence 5'-TGTCTC-3' found in the auxin-responsive promoter elements (AuxREs).</text>
</comment>
<evidence type="ECO:0000256" key="4">
    <source>
        <dbReference type="ARBA" id="ARBA00023015"/>
    </source>
</evidence>
<proteinExistence type="inferred from homology"/>
<dbReference type="InterPro" id="IPR044835">
    <property type="entry name" value="ARF_plant"/>
</dbReference>
<name>A0A445C1Q0_ARAHY</name>
<dbReference type="InterPro" id="IPR003340">
    <property type="entry name" value="B3_DNA-bd"/>
</dbReference>
<dbReference type="PANTHER" id="PTHR31384:SF8">
    <property type="entry name" value="AUXIN RESPONSE FACTOR 11"/>
    <property type="match status" value="1"/>
</dbReference>
<dbReference type="GO" id="GO:0009734">
    <property type="term" value="P:auxin-activated signaling pathway"/>
    <property type="evidence" value="ECO:0007669"/>
    <property type="project" value="UniProtKB-KW"/>
</dbReference>
<evidence type="ECO:0000256" key="2">
    <source>
        <dbReference type="ARBA" id="ARBA00007853"/>
    </source>
</evidence>
<dbReference type="GO" id="GO:0006355">
    <property type="term" value="P:regulation of DNA-templated transcription"/>
    <property type="evidence" value="ECO:0007669"/>
    <property type="project" value="InterPro"/>
</dbReference>
<evidence type="ECO:0000313" key="14">
    <source>
        <dbReference type="Proteomes" id="UP000289738"/>
    </source>
</evidence>
<dbReference type="GO" id="GO:0005634">
    <property type="term" value="C:nucleus"/>
    <property type="evidence" value="ECO:0007669"/>
    <property type="project" value="UniProtKB-SubCell"/>
</dbReference>
<sequence length="584" mass="65837">MAHKEEDGAGDDLFKELWRLCAGPLMDVPCVQDRVFYFPQGHIELLPEPTEQELRQMKNQKSPKYDLPSKILCRVIDVKCLAEMETDEVYARITLQPSSDQNDPLDPNPICSEKPKQKFYSFCKTLSTSDTSTHGGFSVLRKHANECLPQLDMTMENPTQELVAKDIHGVEWKFKHIYRGHPKRHLLTTGWSAFVAAKKLVAGDSFVFLRGENGQLRVGVRRLNPPQSPTPSSVVSTQNMRLGVIVTASHSVMTSTMFVVYYKPRTSQFIVSLNKYIDTMNNDFKIGMRFKMRHEGEDPLDKRFCGTIIGVGDESREWPNSQWRSLKVQWDEPATMQRPDRVSCWEIEPLVTSPLNTIQPMAKGKRSRHAEASSSAASGSKESQVATIWQPPHLNGNGNSSQDPENNKAVVPAGPAGEGPARDHNEDRKKGMDCWLFGVNLTSSYSNVVTPLEKELWCEASTILHCGPKESIIVGACETEKVQSLNNHSLSNKQGHVPSMRTRTKVKMEGVAVGRAIDLTTLNGYDELIVELEKMFDIEGEIISQKKWAVTFTDEENDLMLLGDDLWQDFCKMVKRIFICSKED</sequence>
<dbReference type="InterPro" id="IPR053793">
    <property type="entry name" value="PB1-like"/>
</dbReference>
<keyword evidence="5 9" id="KW-0238">DNA-binding</keyword>
<dbReference type="Proteomes" id="UP000289738">
    <property type="component" value="Chromosome A08"/>
</dbReference>
<feature type="region of interest" description="Disordered" evidence="10">
    <location>
        <begin position="356"/>
        <end position="427"/>
    </location>
</feature>
<dbReference type="InterPro" id="IPR033389">
    <property type="entry name" value="AUX/IAA_dom"/>
</dbReference>
<feature type="domain" description="TF-B3" evidence="11">
    <location>
        <begin position="122"/>
        <end position="224"/>
    </location>
</feature>
<dbReference type="FunFam" id="2.40.330.10:FF:000001">
    <property type="entry name" value="Auxin response factor"/>
    <property type="match status" value="1"/>
</dbReference>
<comment type="subunit">
    <text evidence="3 9">Homodimers and heterodimers.</text>
</comment>
<dbReference type="CDD" id="cd10017">
    <property type="entry name" value="B3_DNA"/>
    <property type="match status" value="1"/>
</dbReference>
<dbReference type="SUPFAM" id="SSF101936">
    <property type="entry name" value="DNA-binding pseudobarrel domain"/>
    <property type="match status" value="1"/>
</dbReference>
<protein>
    <recommendedName>
        <fullName evidence="9">Auxin response factor</fullName>
    </recommendedName>
</protein>
<keyword evidence="4 9" id="KW-0805">Transcription regulation</keyword>
<evidence type="ECO:0000256" key="5">
    <source>
        <dbReference type="ARBA" id="ARBA00023125"/>
    </source>
</evidence>
<evidence type="ECO:0000313" key="13">
    <source>
        <dbReference type="EMBL" id="RYR44844.1"/>
    </source>
</evidence>
<dbReference type="Gene3D" id="2.40.330.10">
    <property type="entry name" value="DNA-binding pseudobarrel domain"/>
    <property type="match status" value="1"/>
</dbReference>
<evidence type="ECO:0000256" key="7">
    <source>
        <dbReference type="ARBA" id="ARBA00023242"/>
    </source>
</evidence>
<keyword evidence="7 9" id="KW-0539">Nucleus</keyword>
<dbReference type="Gene3D" id="3.10.20.90">
    <property type="entry name" value="Phosphatidylinositol 3-kinase Catalytic Subunit, Chain A, domain 1"/>
    <property type="match status" value="1"/>
</dbReference>
<comment type="subcellular location">
    <subcellularLocation>
        <location evidence="1 9">Nucleus</location>
    </subcellularLocation>
</comment>
<feature type="compositionally biased region" description="Low complexity" evidence="10">
    <location>
        <begin position="372"/>
        <end position="383"/>
    </location>
</feature>
<dbReference type="Pfam" id="PF02309">
    <property type="entry name" value="AUX_IAA"/>
    <property type="match status" value="1"/>
</dbReference>
<comment type="caution">
    <text evidence="13">The sequence shown here is derived from an EMBL/GenBank/DDBJ whole genome shotgun (WGS) entry which is preliminary data.</text>
</comment>
<evidence type="ECO:0000256" key="8">
    <source>
        <dbReference type="ARBA" id="ARBA00023294"/>
    </source>
</evidence>